<organism evidence="5 6">
    <name type="scientific">Kribbella orskensis</name>
    <dbReference type="NCBI Taxonomy" id="2512216"/>
    <lineage>
        <taxon>Bacteria</taxon>
        <taxon>Bacillati</taxon>
        <taxon>Actinomycetota</taxon>
        <taxon>Actinomycetes</taxon>
        <taxon>Propionibacteriales</taxon>
        <taxon>Kribbellaceae</taxon>
        <taxon>Kribbella</taxon>
    </lineage>
</organism>
<sequence length="947" mass="100493">MQTGTQAALTLVGRAPVPVAAIEPGGTGPVVAERQVTQLFGRERELAVLSELFEDLGGHGGALVITGEVGIGKSALLSEARRRAEQLGMSVLSTSGAPFEAQMPFAGLQRLLWPVMQEVSGLPEPQRAALSVALGVSGGPTPDTFLVALAALNVVADRAGEAPLLLVVENVRWLDAATRDVLAFMARRVETEPIVFLLAVRDGYATFLDDAGLRELRLETLDDASAKALLDAGAPRLDSELRRRVLNEAGGNPLALVELPRALDSKERGGLSTTAPLPLTPRLERAFAGRVSELPAATRSLLLVAALDEGAGLNEILAAASLVEHRTVTVDDLAPAEAAGLVSVNSERLMHPLVRAAISSTAAVSVRQAAHQALAETCAADPERSVWHRAAELTGPDEEVAADLTAAAERALRQGAPAWAAAALERAAQLTELASSRGHLLVRAAEIEFELGRSDLARRHVAEAKALELGQEDRTQLTFMLDASDQDSWSSADGLAALAELASEMTTANGPAPALKSLLTVALGCWWGNPTQETRDLVVAAVESLPVAEDDPARLAVLAWADPVKQGAFVIDRIAQLRPDATGDPVALHLLGAAASAVWAFDLALGFLTSSVDGLRAQGRFGLLAQALVAQSWAAIHLAKETLALSAADEAARLARETGQSGWALAADLAIAVLAGERGDSGIADALADRAEKELLPIGPHAMLSLVQFARGRDAIAQQRYSIGFEHLRRILDPRDIAYHPFVGAWALADLVEAAACSGNIDKARLYLEQLESLAAATSGPFLRATLSYARPLLSPDDKAEELYQAALSADLSDWPCYRGRLLLNYGRWLRHQGRVADSRAPLRAAWENLDALAFGGLAEAARQELRASGETSMPRTPDERDRLTPQELHIAQLAARGLSNREIGRRLYLSHRTIGSHLYRLFPKLGISSRSELAGVLSTAVPDELG</sequence>
<reference evidence="5 6" key="1">
    <citation type="journal article" date="2015" name="Stand. Genomic Sci.">
        <title>Genomic Encyclopedia of Bacterial and Archaeal Type Strains, Phase III: the genomes of soil and plant-associated and newly described type strains.</title>
        <authorList>
            <person name="Whitman W.B."/>
            <person name="Woyke T."/>
            <person name="Klenk H.P."/>
            <person name="Zhou Y."/>
            <person name="Lilburn T.G."/>
            <person name="Beck B.J."/>
            <person name="De Vos P."/>
            <person name="Vandamme P."/>
            <person name="Eisen J.A."/>
            <person name="Garrity G."/>
            <person name="Hugenholtz P."/>
            <person name="Kyrpides N.C."/>
        </authorList>
    </citation>
    <scope>NUCLEOTIDE SEQUENCE [LARGE SCALE GENOMIC DNA]</scope>
    <source>
        <strain evidence="5 6">VKM Ac-2538</strain>
    </source>
</reference>
<dbReference type="SMART" id="SM00421">
    <property type="entry name" value="HTH_LUXR"/>
    <property type="match status" value="1"/>
</dbReference>
<dbReference type="CDD" id="cd06170">
    <property type="entry name" value="LuxR_C_like"/>
    <property type="match status" value="1"/>
</dbReference>
<keyword evidence="2" id="KW-0067">ATP-binding</keyword>
<evidence type="ECO:0000313" key="6">
    <source>
        <dbReference type="Proteomes" id="UP000295818"/>
    </source>
</evidence>
<dbReference type="Gene3D" id="1.10.10.10">
    <property type="entry name" value="Winged helix-like DNA-binding domain superfamily/Winged helix DNA-binding domain"/>
    <property type="match status" value="1"/>
</dbReference>
<evidence type="ECO:0000256" key="1">
    <source>
        <dbReference type="ARBA" id="ARBA00022741"/>
    </source>
</evidence>
<dbReference type="InterPro" id="IPR027417">
    <property type="entry name" value="P-loop_NTPase"/>
</dbReference>
<keyword evidence="1" id="KW-0547">Nucleotide-binding</keyword>
<name>A0ABY2BV63_9ACTN</name>
<feature type="domain" description="HTH luxR-type" evidence="4">
    <location>
        <begin position="877"/>
        <end position="942"/>
    </location>
</feature>
<dbReference type="Gene3D" id="3.40.50.300">
    <property type="entry name" value="P-loop containing nucleotide triphosphate hydrolases"/>
    <property type="match status" value="1"/>
</dbReference>
<dbReference type="InterPro" id="IPR041664">
    <property type="entry name" value="AAA_16"/>
</dbReference>
<dbReference type="PANTHER" id="PTHR16305">
    <property type="entry name" value="TESTICULAR SOLUBLE ADENYLYL CYCLASE"/>
    <property type="match status" value="1"/>
</dbReference>
<feature type="region of interest" description="Disordered" evidence="3">
    <location>
        <begin position="866"/>
        <end position="885"/>
    </location>
</feature>
<protein>
    <submittedName>
        <fullName evidence="5">Regulatory LuxR family protein</fullName>
    </submittedName>
</protein>
<dbReference type="InterPro" id="IPR016032">
    <property type="entry name" value="Sig_transdc_resp-reg_C-effctor"/>
</dbReference>
<dbReference type="PRINTS" id="PR00038">
    <property type="entry name" value="HTHLUXR"/>
</dbReference>
<dbReference type="InterPro" id="IPR000792">
    <property type="entry name" value="Tscrpt_reg_LuxR_C"/>
</dbReference>
<dbReference type="PROSITE" id="PS50043">
    <property type="entry name" value="HTH_LUXR_2"/>
    <property type="match status" value="1"/>
</dbReference>
<dbReference type="SUPFAM" id="SSF46894">
    <property type="entry name" value="C-terminal effector domain of the bipartite response regulators"/>
    <property type="match status" value="1"/>
</dbReference>
<evidence type="ECO:0000256" key="3">
    <source>
        <dbReference type="SAM" id="MobiDB-lite"/>
    </source>
</evidence>
<dbReference type="PANTHER" id="PTHR16305:SF35">
    <property type="entry name" value="TRANSCRIPTIONAL ACTIVATOR DOMAIN"/>
    <property type="match status" value="1"/>
</dbReference>
<keyword evidence="6" id="KW-1185">Reference proteome</keyword>
<dbReference type="Pfam" id="PF13191">
    <property type="entry name" value="AAA_16"/>
    <property type="match status" value="1"/>
</dbReference>
<evidence type="ECO:0000313" key="5">
    <source>
        <dbReference type="EMBL" id="TCO31479.1"/>
    </source>
</evidence>
<dbReference type="Pfam" id="PF00196">
    <property type="entry name" value="GerE"/>
    <property type="match status" value="1"/>
</dbReference>
<dbReference type="Proteomes" id="UP000295818">
    <property type="component" value="Unassembled WGS sequence"/>
</dbReference>
<dbReference type="EMBL" id="SLWM01000001">
    <property type="protein sequence ID" value="TCO31479.1"/>
    <property type="molecule type" value="Genomic_DNA"/>
</dbReference>
<evidence type="ECO:0000259" key="4">
    <source>
        <dbReference type="PROSITE" id="PS50043"/>
    </source>
</evidence>
<evidence type="ECO:0000256" key="2">
    <source>
        <dbReference type="ARBA" id="ARBA00022840"/>
    </source>
</evidence>
<accession>A0ABY2BV63</accession>
<proteinExistence type="predicted"/>
<dbReference type="PROSITE" id="PS00622">
    <property type="entry name" value="HTH_LUXR_1"/>
    <property type="match status" value="1"/>
</dbReference>
<dbReference type="InterPro" id="IPR036388">
    <property type="entry name" value="WH-like_DNA-bd_sf"/>
</dbReference>
<gene>
    <name evidence="5" type="ORF">EV644_101119</name>
</gene>
<comment type="caution">
    <text evidence="5">The sequence shown here is derived from an EMBL/GenBank/DDBJ whole genome shotgun (WGS) entry which is preliminary data.</text>
</comment>
<dbReference type="SUPFAM" id="SSF52540">
    <property type="entry name" value="P-loop containing nucleoside triphosphate hydrolases"/>
    <property type="match status" value="1"/>
</dbReference>